<comment type="caution">
    <text evidence="1">The sequence shown here is derived from an EMBL/GenBank/DDBJ whole genome shotgun (WGS) entry which is preliminary data.</text>
</comment>
<protein>
    <submittedName>
        <fullName evidence="1">Uncharacterized protein</fullName>
    </submittedName>
</protein>
<sequence length="141" mass="15580">MGDILKVLAISFLILAAITAAGNYYYGAGGCMQVISVSESSMGNDRFIAVTNAYDDRLEFSYVLREAAMDGDYYITYTITVDGNTLESSGRQLRENVTVEEPVMITILRQSSSLYEIEMLIEDMQGNAVHRSTIRIGPQAQ</sequence>
<reference evidence="1 2" key="1">
    <citation type="journal article" date="2011" name="Appl. Environ. Microbiol.">
        <title>Methanogenic archaea isolated from Taiwan's Chelungpu fault.</title>
        <authorList>
            <person name="Wu S.Y."/>
            <person name="Lai M.C."/>
        </authorList>
    </citation>
    <scope>NUCLEOTIDE SEQUENCE [LARGE SCALE GENOMIC DNA]</scope>
    <source>
        <strain evidence="1 2">St545Mb</strain>
    </source>
</reference>
<dbReference type="RefSeq" id="WP_256622247.1">
    <property type="nucleotide sequence ID" value="NZ_JTEO01000004.1"/>
</dbReference>
<dbReference type="Proteomes" id="UP001206983">
    <property type="component" value="Unassembled WGS sequence"/>
</dbReference>
<accession>A0AAE3HA64</accession>
<name>A0AAE3HA64_9EURY</name>
<dbReference type="PROSITE" id="PS51257">
    <property type="entry name" value="PROKAR_LIPOPROTEIN"/>
    <property type="match status" value="1"/>
</dbReference>
<keyword evidence="2" id="KW-1185">Reference proteome</keyword>
<evidence type="ECO:0000313" key="2">
    <source>
        <dbReference type="Proteomes" id="UP001206983"/>
    </source>
</evidence>
<dbReference type="AlphaFoldDB" id="A0AAE3HA64"/>
<dbReference type="EMBL" id="JTEO01000004">
    <property type="protein sequence ID" value="MCQ6962472.1"/>
    <property type="molecule type" value="Genomic_DNA"/>
</dbReference>
<proteinExistence type="predicted"/>
<organism evidence="1 2">
    <name type="scientific">Methanolobus chelungpuianus</name>
    <dbReference type="NCBI Taxonomy" id="502115"/>
    <lineage>
        <taxon>Archaea</taxon>
        <taxon>Methanobacteriati</taxon>
        <taxon>Methanobacteriota</taxon>
        <taxon>Stenosarchaea group</taxon>
        <taxon>Methanomicrobia</taxon>
        <taxon>Methanosarcinales</taxon>
        <taxon>Methanosarcinaceae</taxon>
        <taxon>Methanolobus</taxon>
    </lineage>
</organism>
<evidence type="ECO:0000313" key="1">
    <source>
        <dbReference type="EMBL" id="MCQ6962472.1"/>
    </source>
</evidence>
<gene>
    <name evidence="1" type="ORF">PV02_04720</name>
</gene>